<dbReference type="KEGG" id="bspl:114844959"/>
<dbReference type="PROSITE" id="PS51362">
    <property type="entry name" value="TGF_BETA_2"/>
    <property type="match status" value="1"/>
</dbReference>
<dbReference type="RefSeq" id="XP_028988519.1">
    <property type="nucleotide sequence ID" value="XM_029132686.3"/>
</dbReference>
<evidence type="ECO:0000256" key="5">
    <source>
        <dbReference type="ARBA" id="ARBA00023157"/>
    </source>
</evidence>
<feature type="domain" description="TGF-beta family profile" evidence="9">
    <location>
        <begin position="239"/>
        <end position="353"/>
    </location>
</feature>
<dbReference type="OrthoDB" id="10030979at2759"/>
<dbReference type="GO" id="GO:0005125">
    <property type="term" value="F:cytokine activity"/>
    <property type="evidence" value="ECO:0007669"/>
    <property type="project" value="TreeGrafter"/>
</dbReference>
<comment type="similarity">
    <text evidence="2 6">Belongs to the TGF-beta family.</text>
</comment>
<feature type="region of interest" description="Disordered" evidence="7">
    <location>
        <begin position="217"/>
        <end position="247"/>
    </location>
</feature>
<evidence type="ECO:0000256" key="6">
    <source>
        <dbReference type="RuleBase" id="RU000354"/>
    </source>
</evidence>
<dbReference type="PANTHER" id="PTHR11848">
    <property type="entry name" value="TGF-BETA FAMILY"/>
    <property type="match status" value="1"/>
</dbReference>
<dbReference type="GeneID" id="114844959"/>
<evidence type="ECO:0000256" key="2">
    <source>
        <dbReference type="ARBA" id="ARBA00006656"/>
    </source>
</evidence>
<keyword evidence="10" id="KW-1185">Reference proteome</keyword>
<keyword evidence="5" id="KW-1015">Disulfide bond</keyword>
<accession>A0A6P7L5T3</accession>
<dbReference type="CDD" id="cd19376">
    <property type="entry name" value="TGF_beta_GDF15"/>
    <property type="match status" value="1"/>
</dbReference>
<dbReference type="Pfam" id="PF00019">
    <property type="entry name" value="TGF_beta"/>
    <property type="match status" value="1"/>
</dbReference>
<dbReference type="PRINTS" id="PR00669">
    <property type="entry name" value="INHIBINA"/>
</dbReference>
<evidence type="ECO:0000259" key="9">
    <source>
        <dbReference type="PROSITE" id="PS51362"/>
    </source>
</evidence>
<dbReference type="PROSITE" id="PS00250">
    <property type="entry name" value="TGF_BETA_1"/>
    <property type="match status" value="1"/>
</dbReference>
<evidence type="ECO:0000256" key="1">
    <source>
        <dbReference type="ARBA" id="ARBA00004613"/>
    </source>
</evidence>
<dbReference type="Gene3D" id="2.60.120.970">
    <property type="match status" value="1"/>
</dbReference>
<dbReference type="InterPro" id="IPR029034">
    <property type="entry name" value="Cystine-knot_cytokine"/>
</dbReference>
<dbReference type="InterPro" id="IPR001839">
    <property type="entry name" value="TGF-b_C"/>
</dbReference>
<dbReference type="SUPFAM" id="SSF57501">
    <property type="entry name" value="Cystine-knot cytokines"/>
    <property type="match status" value="1"/>
</dbReference>
<feature type="chain" id="PRO_5028145358" evidence="8">
    <location>
        <begin position="26"/>
        <end position="353"/>
    </location>
</feature>
<sequence>MLRSARRPAGLVLLLLLSLSRVGQSRPRAPGGDGPGRRAQLLEALRAGILSSLGVDREPRPNRAAPDQDLERMYQLYRDALREARGNASRRAGETWQFAVLHPATVELLHPHSAGRRQWYRAVFHKNADLLSELTLARAELQVSRQILDRPTSGRPRARQEVKVQINGRSPVQSNILTRANASSASDAMDVTPEVETWAAANGQTLVVDVGVLTDAGAPPPRPAISLEAGPGRSGPPRRPRRSSEEDECDERGWCCRKSLSVSFEEIGWTDWVVAPAEYTMHYCDGSCPHNYKPASMHAQVKARLQQAARGGAPGPCCVPAAYEPLVLMHYDSRGRLKLTPFDDMIVTKCNCA</sequence>
<comment type="subcellular location">
    <subcellularLocation>
        <location evidence="1">Secreted</location>
    </subcellularLocation>
</comment>
<dbReference type="SMART" id="SM00204">
    <property type="entry name" value="TGFB"/>
    <property type="match status" value="1"/>
</dbReference>
<evidence type="ECO:0000256" key="4">
    <source>
        <dbReference type="ARBA" id="ARBA00023030"/>
    </source>
</evidence>
<organism evidence="10 11">
    <name type="scientific">Betta splendens</name>
    <name type="common">Siamese fighting fish</name>
    <dbReference type="NCBI Taxonomy" id="158456"/>
    <lineage>
        <taxon>Eukaryota</taxon>
        <taxon>Metazoa</taxon>
        <taxon>Chordata</taxon>
        <taxon>Craniata</taxon>
        <taxon>Vertebrata</taxon>
        <taxon>Euteleostomi</taxon>
        <taxon>Actinopterygii</taxon>
        <taxon>Neopterygii</taxon>
        <taxon>Teleostei</taxon>
        <taxon>Neoteleostei</taxon>
        <taxon>Acanthomorphata</taxon>
        <taxon>Anabantaria</taxon>
        <taxon>Anabantiformes</taxon>
        <taxon>Anabantoidei</taxon>
        <taxon>Osphronemidae</taxon>
        <taxon>Betta</taxon>
    </lineage>
</organism>
<name>A0A6P7L5T3_BETSP</name>
<reference evidence="11" key="1">
    <citation type="submission" date="2025-08" db="UniProtKB">
        <authorList>
            <consortium name="RefSeq"/>
        </authorList>
    </citation>
    <scope>IDENTIFICATION</scope>
</reference>
<protein>
    <submittedName>
        <fullName evidence="11">Bone morphogenetic protein 2-A</fullName>
    </submittedName>
</protein>
<evidence type="ECO:0000256" key="3">
    <source>
        <dbReference type="ARBA" id="ARBA00022525"/>
    </source>
</evidence>
<keyword evidence="3" id="KW-0964">Secreted</keyword>
<dbReference type="InterPro" id="IPR015615">
    <property type="entry name" value="TGF-beta-rel"/>
</dbReference>
<gene>
    <name evidence="11" type="primary">LOC114844959</name>
</gene>
<dbReference type="GO" id="GO:0005615">
    <property type="term" value="C:extracellular space"/>
    <property type="evidence" value="ECO:0007669"/>
    <property type="project" value="TreeGrafter"/>
</dbReference>
<dbReference type="Proteomes" id="UP000515150">
    <property type="component" value="Chromosome 17"/>
</dbReference>
<dbReference type="InParanoid" id="A0A6P7L5T3"/>
<keyword evidence="4 6" id="KW-0339">Growth factor</keyword>
<proteinExistence type="inferred from homology"/>
<evidence type="ECO:0000313" key="10">
    <source>
        <dbReference type="Proteomes" id="UP000515150"/>
    </source>
</evidence>
<feature type="signal peptide" evidence="8">
    <location>
        <begin position="1"/>
        <end position="25"/>
    </location>
</feature>
<dbReference type="GO" id="GO:0008083">
    <property type="term" value="F:growth factor activity"/>
    <property type="evidence" value="ECO:0007669"/>
    <property type="project" value="UniProtKB-KW"/>
</dbReference>
<dbReference type="PANTHER" id="PTHR11848:SF78">
    <property type="entry name" value="GROWTH_DIFFERENTIATION FACTOR 15"/>
    <property type="match status" value="1"/>
</dbReference>
<dbReference type="Gene3D" id="2.10.90.10">
    <property type="entry name" value="Cystine-knot cytokines"/>
    <property type="match status" value="1"/>
</dbReference>
<dbReference type="InterPro" id="IPR017948">
    <property type="entry name" value="TGFb_CS"/>
</dbReference>
<keyword evidence="8" id="KW-0732">Signal</keyword>
<evidence type="ECO:0000256" key="7">
    <source>
        <dbReference type="SAM" id="MobiDB-lite"/>
    </source>
</evidence>
<evidence type="ECO:0000313" key="11">
    <source>
        <dbReference type="RefSeq" id="XP_028988519.1"/>
    </source>
</evidence>
<dbReference type="AlphaFoldDB" id="A0A6P7L5T3"/>
<evidence type="ECO:0000256" key="8">
    <source>
        <dbReference type="SAM" id="SignalP"/>
    </source>
</evidence>